<dbReference type="EMBL" id="CP047045">
    <property type="protein sequence ID" value="QGZ96226.1"/>
    <property type="molecule type" value="Genomic_DNA"/>
</dbReference>
<dbReference type="GO" id="GO:0003700">
    <property type="term" value="F:DNA-binding transcription factor activity"/>
    <property type="evidence" value="ECO:0007669"/>
    <property type="project" value="TreeGrafter"/>
</dbReference>
<dbReference type="InterPro" id="IPR000944">
    <property type="entry name" value="Tscrpt_reg_Rrf2"/>
</dbReference>
<dbReference type="PANTHER" id="PTHR33221:SF5">
    <property type="entry name" value="HTH-TYPE TRANSCRIPTIONAL REGULATOR ISCR"/>
    <property type="match status" value="1"/>
</dbReference>
<dbReference type="KEGG" id="tsv:DSM104635_03084"/>
<sequence>MLTSKTKYALRAMIDLARAAATRPGQPVVIGDIAERQSIPPRFLEAILLELRGNALVTSQRGKAGGYQLAKPASAISFADVIRAIEGPLAPTPCTSLTAYKRCADCLDEGECALRKTLQKVRDASAAILEKATLASALRGAMR</sequence>
<dbReference type="GO" id="GO:0005829">
    <property type="term" value="C:cytosol"/>
    <property type="evidence" value="ECO:0007669"/>
    <property type="project" value="TreeGrafter"/>
</dbReference>
<keyword evidence="3" id="KW-1185">Reference proteome</keyword>
<dbReference type="InterPro" id="IPR036388">
    <property type="entry name" value="WH-like_DNA-bd_sf"/>
</dbReference>
<dbReference type="SUPFAM" id="SSF46785">
    <property type="entry name" value="Winged helix' DNA-binding domain"/>
    <property type="match status" value="1"/>
</dbReference>
<name>A0A6I6MS28_9CAUL</name>
<organism evidence="2 3">
    <name type="scientific">Terricaulis silvestris</name>
    <dbReference type="NCBI Taxonomy" id="2686094"/>
    <lineage>
        <taxon>Bacteria</taxon>
        <taxon>Pseudomonadati</taxon>
        <taxon>Pseudomonadota</taxon>
        <taxon>Alphaproteobacteria</taxon>
        <taxon>Caulobacterales</taxon>
        <taxon>Caulobacteraceae</taxon>
        <taxon>Terricaulis</taxon>
    </lineage>
</organism>
<proteinExistence type="predicted"/>
<reference evidence="3" key="1">
    <citation type="submission" date="2019-12" db="EMBL/GenBank/DDBJ databases">
        <title>Complete genome of Terracaulis silvestris 0127_4.</title>
        <authorList>
            <person name="Vieira S."/>
            <person name="Riedel T."/>
            <person name="Sproer C."/>
            <person name="Pascual J."/>
            <person name="Boedeker C."/>
            <person name="Overmann J."/>
        </authorList>
    </citation>
    <scope>NUCLEOTIDE SEQUENCE [LARGE SCALE GENOMIC DNA]</scope>
    <source>
        <strain evidence="3">0127_4</strain>
    </source>
</reference>
<protein>
    <submittedName>
        <fullName evidence="2">HTH-type transcriptional regulator IscR</fullName>
    </submittedName>
</protein>
<evidence type="ECO:0000313" key="3">
    <source>
        <dbReference type="Proteomes" id="UP000431269"/>
    </source>
</evidence>
<dbReference type="Proteomes" id="UP000431269">
    <property type="component" value="Chromosome"/>
</dbReference>
<dbReference type="RefSeq" id="WP_158767029.1">
    <property type="nucleotide sequence ID" value="NZ_CP047045.1"/>
</dbReference>
<accession>A0A6I6MS28</accession>
<gene>
    <name evidence="2" type="primary">iscR_2</name>
    <name evidence="2" type="ORF">DSM104635_03084</name>
</gene>
<dbReference type="AlphaFoldDB" id="A0A6I6MS28"/>
<dbReference type="InterPro" id="IPR036390">
    <property type="entry name" value="WH_DNA-bd_sf"/>
</dbReference>
<dbReference type="Pfam" id="PF02082">
    <property type="entry name" value="Rrf2"/>
    <property type="match status" value="1"/>
</dbReference>
<dbReference type="GO" id="GO:0003677">
    <property type="term" value="F:DNA binding"/>
    <property type="evidence" value="ECO:0007669"/>
    <property type="project" value="UniProtKB-KW"/>
</dbReference>
<keyword evidence="1" id="KW-0238">DNA-binding</keyword>
<dbReference type="Gene3D" id="1.10.10.10">
    <property type="entry name" value="Winged helix-like DNA-binding domain superfamily/Winged helix DNA-binding domain"/>
    <property type="match status" value="1"/>
</dbReference>
<dbReference type="NCBIfam" id="TIGR00738">
    <property type="entry name" value="rrf2_super"/>
    <property type="match status" value="1"/>
</dbReference>
<evidence type="ECO:0000256" key="1">
    <source>
        <dbReference type="ARBA" id="ARBA00023125"/>
    </source>
</evidence>
<dbReference type="PROSITE" id="PS51197">
    <property type="entry name" value="HTH_RRF2_2"/>
    <property type="match status" value="1"/>
</dbReference>
<dbReference type="PANTHER" id="PTHR33221">
    <property type="entry name" value="WINGED HELIX-TURN-HELIX TRANSCRIPTIONAL REGULATOR, RRF2 FAMILY"/>
    <property type="match status" value="1"/>
</dbReference>
<evidence type="ECO:0000313" key="2">
    <source>
        <dbReference type="EMBL" id="QGZ96226.1"/>
    </source>
</evidence>